<proteinExistence type="predicted"/>
<dbReference type="InterPro" id="IPR041682">
    <property type="entry name" value="AAA_14"/>
</dbReference>
<gene>
    <name evidence="3" type="ORF">ASZ90_007906</name>
</gene>
<evidence type="ECO:0000259" key="2">
    <source>
        <dbReference type="Pfam" id="PF13635"/>
    </source>
</evidence>
<feature type="domain" description="DUF4143" evidence="2">
    <location>
        <begin position="116"/>
        <end position="269"/>
    </location>
</feature>
<comment type="caution">
    <text evidence="3">The sequence shown here is derived from an EMBL/GenBank/DDBJ whole genome shotgun (WGS) entry which is preliminary data.</text>
</comment>
<reference evidence="3" key="1">
    <citation type="journal article" date="2015" name="Proc. Natl. Acad. Sci. U.S.A.">
        <title>Networks of energetic and metabolic interactions define dynamics in microbial communities.</title>
        <authorList>
            <person name="Embree M."/>
            <person name="Liu J.K."/>
            <person name="Al-Bassam M.M."/>
            <person name="Zengler K."/>
        </authorList>
    </citation>
    <scope>NUCLEOTIDE SEQUENCE</scope>
</reference>
<sequence length="328" mass="37614">MLTTNLDVVFIDEFHYLPNASKLFKSIYDTGGKTKIFATGSSAIEMHKHLKESLAGRRLAVRLMPLSFAEYTQRGKDCRTLLNEYLTFGGLPGLIHHDASEEKIRLLNEILETYIQKDIKSLIREENIRAFNSLLYLLAERQGSLISLGGLANDIGLTARTLERHIAIMEQTYILYSVFSYSRNIGNELKKSRKLYFYDLGIRNALLRDFSMPTGRNDIGIIHESFAALQLISRLKPNMELKFWRNKAGQEIDFVLLKNRLPLLIEIKTTIHKPEVPQAMKIFIKNYPETAGAIIYSTELHADIEYLGKQVAFRKLDSLLNDELIANW</sequence>
<dbReference type="PANTHER" id="PTHR43566">
    <property type="entry name" value="CONSERVED PROTEIN"/>
    <property type="match status" value="1"/>
</dbReference>
<dbReference type="SUPFAM" id="SSF52540">
    <property type="entry name" value="P-loop containing nucleoside triphosphate hydrolases"/>
    <property type="match status" value="1"/>
</dbReference>
<dbReference type="AlphaFoldDB" id="A0A0W8FN62"/>
<dbReference type="Pfam" id="PF13635">
    <property type="entry name" value="DUF4143"/>
    <property type="match status" value="1"/>
</dbReference>
<dbReference type="InterPro" id="IPR027417">
    <property type="entry name" value="P-loop_NTPase"/>
</dbReference>
<dbReference type="PANTHER" id="PTHR43566:SF1">
    <property type="entry name" value="AAA+ ATPASE DOMAIN-CONTAINING PROTEIN"/>
    <property type="match status" value="1"/>
</dbReference>
<dbReference type="InterPro" id="IPR025420">
    <property type="entry name" value="DUF4143"/>
</dbReference>
<dbReference type="EMBL" id="LNQE01000974">
    <property type="protein sequence ID" value="KUG22367.1"/>
    <property type="molecule type" value="Genomic_DNA"/>
</dbReference>
<name>A0A0W8FN62_9ZZZZ</name>
<accession>A0A0W8FN62</accession>
<organism evidence="3">
    <name type="scientific">hydrocarbon metagenome</name>
    <dbReference type="NCBI Taxonomy" id="938273"/>
    <lineage>
        <taxon>unclassified sequences</taxon>
        <taxon>metagenomes</taxon>
        <taxon>ecological metagenomes</taxon>
    </lineage>
</organism>
<evidence type="ECO:0000259" key="1">
    <source>
        <dbReference type="Pfam" id="PF13173"/>
    </source>
</evidence>
<evidence type="ECO:0000313" key="3">
    <source>
        <dbReference type="EMBL" id="KUG22367.1"/>
    </source>
</evidence>
<dbReference type="Pfam" id="PF13173">
    <property type="entry name" value="AAA_14"/>
    <property type="match status" value="1"/>
</dbReference>
<protein>
    <submittedName>
        <fullName evidence="3">Prokaryotic atpase</fullName>
    </submittedName>
</protein>
<feature type="domain" description="AAA" evidence="1">
    <location>
        <begin position="7"/>
        <end position="71"/>
    </location>
</feature>